<dbReference type="InterPro" id="IPR016040">
    <property type="entry name" value="NAD(P)-bd_dom"/>
</dbReference>
<sequence length="208" mass="23459">MNIVILGAFGHLGKAVYQLLEPLPDVNLTLFGREKENIEVAPTTKVIFGDATNTEDLERVLQGQDIVFSTLGPFHVETFATPLVETMEKLGVKRLFWTTQFQIRQETVTDENIELAKVFGFDEETERTYVANQQLGAKIIEESSLDYTLLMPHFFKYDNTIEKAILQDDDETVKGDPISIYSLAIVLANLVLQPDRYSRKGVIISASK</sequence>
<dbReference type="RefSeq" id="WP_036061393.1">
    <property type="nucleotide sequence ID" value="NZ_CP011102.1"/>
</dbReference>
<evidence type="ECO:0000259" key="1">
    <source>
        <dbReference type="Pfam" id="PF13460"/>
    </source>
</evidence>
<dbReference type="AlphaFoldDB" id="A0A1S7FY57"/>
<protein>
    <recommendedName>
        <fullName evidence="1">NAD(P)-binding domain-containing protein</fullName>
    </recommendedName>
</protein>
<dbReference type="SUPFAM" id="SSF51735">
    <property type="entry name" value="NAD(P)-binding Rossmann-fold domains"/>
    <property type="match status" value="1"/>
</dbReference>
<dbReference type="Gene3D" id="3.40.50.720">
    <property type="entry name" value="NAD(P)-binding Rossmann-like Domain"/>
    <property type="match status" value="1"/>
</dbReference>
<dbReference type="GO" id="GO:0004074">
    <property type="term" value="F:biliverdin reductase [NAD(P)H] activity"/>
    <property type="evidence" value="ECO:0007669"/>
    <property type="project" value="TreeGrafter"/>
</dbReference>
<proteinExistence type="predicted"/>
<gene>
    <name evidence="2" type="ORF">UE46_15665</name>
</gene>
<organism evidence="2 3">
    <name type="scientific">Listeria weihenstephanensis</name>
    <dbReference type="NCBI Taxonomy" id="1006155"/>
    <lineage>
        <taxon>Bacteria</taxon>
        <taxon>Bacillati</taxon>
        <taxon>Bacillota</taxon>
        <taxon>Bacilli</taxon>
        <taxon>Bacillales</taxon>
        <taxon>Listeriaceae</taxon>
        <taxon>Listeria</taxon>
    </lineage>
</organism>
<keyword evidence="3" id="KW-1185">Reference proteome</keyword>
<evidence type="ECO:0000313" key="2">
    <source>
        <dbReference type="EMBL" id="AQY52307.1"/>
    </source>
</evidence>
<dbReference type="PANTHER" id="PTHR43355:SF2">
    <property type="entry name" value="FLAVIN REDUCTASE (NADPH)"/>
    <property type="match status" value="1"/>
</dbReference>
<name>A0A1S7FY57_9LIST</name>
<dbReference type="EMBL" id="CP011102">
    <property type="protein sequence ID" value="AQY52307.1"/>
    <property type="molecule type" value="Genomic_DNA"/>
</dbReference>
<reference evidence="3" key="1">
    <citation type="submission" date="2015-03" db="EMBL/GenBank/DDBJ databases">
        <authorList>
            <person name="Ferrari E."/>
            <person name="Walter M.C."/>
            <person name="Huptas C."/>
            <person name="Scherer S."/>
            <person name="Mueller-Herbst S."/>
        </authorList>
    </citation>
    <scope>NUCLEOTIDE SEQUENCE [LARGE SCALE GENOMIC DNA]</scope>
    <source>
        <strain evidence="3">LWP01</strain>
    </source>
</reference>
<accession>A0A1S7FY57</accession>
<dbReference type="InterPro" id="IPR051606">
    <property type="entry name" value="Polyketide_Oxido-like"/>
</dbReference>
<dbReference type="Proteomes" id="UP000223060">
    <property type="component" value="Chromosome"/>
</dbReference>
<dbReference type="GO" id="GO:0042602">
    <property type="term" value="F:riboflavin reductase (NADPH) activity"/>
    <property type="evidence" value="ECO:0007669"/>
    <property type="project" value="TreeGrafter"/>
</dbReference>
<dbReference type="PANTHER" id="PTHR43355">
    <property type="entry name" value="FLAVIN REDUCTASE (NADPH)"/>
    <property type="match status" value="1"/>
</dbReference>
<feature type="domain" description="NAD(P)-binding" evidence="1">
    <location>
        <begin position="7"/>
        <end position="194"/>
    </location>
</feature>
<evidence type="ECO:0000313" key="3">
    <source>
        <dbReference type="Proteomes" id="UP000223060"/>
    </source>
</evidence>
<dbReference type="Pfam" id="PF13460">
    <property type="entry name" value="NAD_binding_10"/>
    <property type="match status" value="1"/>
</dbReference>
<dbReference type="InterPro" id="IPR036291">
    <property type="entry name" value="NAD(P)-bd_dom_sf"/>
</dbReference>
<dbReference type="KEGG" id="lwi:UE46_15665"/>